<gene>
    <name evidence="1" type="ORF">ACETAC_08835</name>
</gene>
<dbReference type="EMBL" id="CP060096">
    <property type="protein sequence ID" value="QSZ26964.1"/>
    <property type="molecule type" value="Genomic_DNA"/>
</dbReference>
<evidence type="ECO:0000313" key="2">
    <source>
        <dbReference type="Proteomes" id="UP000671913"/>
    </source>
</evidence>
<protein>
    <recommendedName>
        <fullName evidence="3">Asp23/Gls24 family envelope stress response protein</fullName>
    </recommendedName>
</protein>
<name>A0A975G9W6_9THEO</name>
<organism evidence="1 2">
    <name type="scientific">Aceticella autotrophica</name>
    <dbReference type="NCBI Taxonomy" id="2755338"/>
    <lineage>
        <taxon>Bacteria</taxon>
        <taxon>Bacillati</taxon>
        <taxon>Bacillota</taxon>
        <taxon>Clostridia</taxon>
        <taxon>Thermoanaerobacterales</taxon>
        <taxon>Thermoanaerobacteraceae</taxon>
        <taxon>Aceticella</taxon>
    </lineage>
</organism>
<keyword evidence="2" id="KW-1185">Reference proteome</keyword>
<dbReference type="SUPFAM" id="SSF52540">
    <property type="entry name" value="P-loop containing nucleoside triphosphate hydrolases"/>
    <property type="match status" value="1"/>
</dbReference>
<reference evidence="1" key="1">
    <citation type="submission" date="2020-08" db="EMBL/GenBank/DDBJ databases">
        <title>Genomic insights into the carbon and energy metabolism of the first obligate autotrophic acetogenic bacterium Aceticella autotrophica gen. nov., sp. nov.</title>
        <authorList>
            <person name="Toshchakov S.V."/>
            <person name="Elcheninov A.G."/>
            <person name="Kublanov I.V."/>
            <person name="Frolov E.N."/>
            <person name="Lebedinsky A.V."/>
        </authorList>
    </citation>
    <scope>NUCLEOTIDE SEQUENCE</scope>
    <source>
        <strain evidence="1">3443-3Ac</strain>
    </source>
</reference>
<sequence length="277" mass="32012">MKVYSFVGESGTGKSHHASIVAGKYNIKFIIDDGLLIYENRILSGLSAKKEQTKIAAIRRAIFLDPEHVKKVKKSIEELKPEKIMIIGTSDKMTDKIALKLGLPPVSKRIYIEEVVSPEEIDIAKRKRDIEGKHIIPVPAFEVKKQFSGYFIDPLRIFRRNREIDLDKTVIRPNFSYLGKYTISENVINCIVLNEAKKFKEIYKINKIITENYPEGVIIKIDLIIDYGVLLRPVLLKVIKYVRKEVEYMTSLNVINVVIFVRSLNVKKYRKKNIIYL</sequence>
<dbReference type="Proteomes" id="UP000671913">
    <property type="component" value="Chromosome"/>
</dbReference>
<proteinExistence type="predicted"/>
<dbReference type="RefSeq" id="WP_284679654.1">
    <property type="nucleotide sequence ID" value="NZ_CP060096.1"/>
</dbReference>
<dbReference type="InterPro" id="IPR027417">
    <property type="entry name" value="P-loop_NTPase"/>
</dbReference>
<evidence type="ECO:0008006" key="3">
    <source>
        <dbReference type="Google" id="ProtNLM"/>
    </source>
</evidence>
<evidence type="ECO:0000313" key="1">
    <source>
        <dbReference type="EMBL" id="QSZ26964.1"/>
    </source>
</evidence>
<accession>A0A975G9W6</accession>
<dbReference type="AlphaFoldDB" id="A0A975G9W6"/>
<dbReference type="KEGG" id="aaut:ACETAC_08835"/>